<dbReference type="AlphaFoldDB" id="A0A017TGN4"/>
<feature type="compositionally biased region" description="Low complexity" evidence="1">
    <location>
        <begin position="16"/>
        <end position="31"/>
    </location>
</feature>
<accession>A0A017TGN4</accession>
<protein>
    <recommendedName>
        <fullName evidence="2">DUF2169 domain-containing protein</fullName>
    </recommendedName>
</protein>
<proteinExistence type="predicted"/>
<dbReference type="eggNOG" id="COG5351">
    <property type="taxonomic scope" value="Bacteria"/>
</dbReference>
<dbReference type="EMBL" id="ASRX01000005">
    <property type="protein sequence ID" value="EYF08042.1"/>
    <property type="molecule type" value="Genomic_DNA"/>
</dbReference>
<evidence type="ECO:0000313" key="4">
    <source>
        <dbReference type="Proteomes" id="UP000019678"/>
    </source>
</evidence>
<evidence type="ECO:0000259" key="2">
    <source>
        <dbReference type="Pfam" id="PF09937"/>
    </source>
</evidence>
<organism evidence="3 4">
    <name type="scientific">Chondromyces apiculatus DSM 436</name>
    <dbReference type="NCBI Taxonomy" id="1192034"/>
    <lineage>
        <taxon>Bacteria</taxon>
        <taxon>Pseudomonadati</taxon>
        <taxon>Myxococcota</taxon>
        <taxon>Polyangia</taxon>
        <taxon>Polyangiales</taxon>
        <taxon>Polyangiaceae</taxon>
        <taxon>Chondromyces</taxon>
    </lineage>
</organism>
<keyword evidence="4" id="KW-1185">Reference proteome</keyword>
<evidence type="ECO:0000256" key="1">
    <source>
        <dbReference type="SAM" id="MobiDB-lite"/>
    </source>
</evidence>
<dbReference type="STRING" id="1192034.CAP_5802"/>
<reference evidence="3 4" key="1">
    <citation type="submission" date="2013-05" db="EMBL/GenBank/DDBJ databases">
        <title>Genome assembly of Chondromyces apiculatus DSM 436.</title>
        <authorList>
            <person name="Sharma G."/>
            <person name="Khatri I."/>
            <person name="Kaur C."/>
            <person name="Mayilraj S."/>
            <person name="Subramanian S."/>
        </authorList>
    </citation>
    <scope>NUCLEOTIDE SEQUENCE [LARGE SCALE GENOMIC DNA]</scope>
    <source>
        <strain evidence="3 4">DSM 436</strain>
    </source>
</reference>
<sequence>MPIRYELAYGGAYPAPASSAGEGEAASASTPAPAPAPQPALVVYAPNPSGTGFFDERAMDTSVEYRAPQWQPHEQPVTAFNREVALTGFGPVARPWTSRLRYAGTYDEAWERAMRDDVARGLPADYPKDFDPRFFQCAHPALITPSYLEGDEEIVLTGLMPGPGPFTVALPGVRAVAGLVDGAENGYRDALHLDTVHLDLDAATVSLCWRLTLDQAWDIRSAMIVLMEVT</sequence>
<evidence type="ECO:0000313" key="3">
    <source>
        <dbReference type="EMBL" id="EYF08042.1"/>
    </source>
</evidence>
<dbReference type="Proteomes" id="UP000019678">
    <property type="component" value="Unassembled WGS sequence"/>
</dbReference>
<comment type="caution">
    <text evidence="3">The sequence shown here is derived from an EMBL/GenBank/DDBJ whole genome shotgun (WGS) entry which is preliminary data.</text>
</comment>
<name>A0A017TGN4_9BACT</name>
<dbReference type="Pfam" id="PF09937">
    <property type="entry name" value="DUF2169"/>
    <property type="match status" value="1"/>
</dbReference>
<gene>
    <name evidence="3" type="ORF">CAP_5802</name>
</gene>
<feature type="domain" description="DUF2169" evidence="2">
    <location>
        <begin position="1"/>
        <end position="210"/>
    </location>
</feature>
<dbReference type="RefSeq" id="WP_044235917.1">
    <property type="nucleotide sequence ID" value="NZ_ASRX01000005.1"/>
</dbReference>
<dbReference type="InterPro" id="IPR018683">
    <property type="entry name" value="DUF2169"/>
</dbReference>
<feature type="region of interest" description="Disordered" evidence="1">
    <location>
        <begin position="16"/>
        <end position="42"/>
    </location>
</feature>